<reference evidence="12" key="1">
    <citation type="submission" date="2021-03" db="EMBL/GenBank/DDBJ databases">
        <title>Revisited historic fungal species revealed as producer of novel bioactive compounds through whole genome sequencing and comparative genomics.</title>
        <authorList>
            <person name="Vignolle G.A."/>
            <person name="Hochenegger N."/>
            <person name="Mach R.L."/>
            <person name="Mach-Aigner A.R."/>
            <person name="Javad Rahimi M."/>
            <person name="Salim K.A."/>
            <person name="Chan C.M."/>
            <person name="Lim L.B.L."/>
            <person name="Cai F."/>
            <person name="Druzhinina I.S."/>
            <person name="U'Ren J.M."/>
            <person name="Derntl C."/>
        </authorList>
    </citation>
    <scope>NUCLEOTIDE SEQUENCE</scope>
    <source>
        <strain evidence="12">TUCIM 5799</strain>
    </source>
</reference>
<evidence type="ECO:0000256" key="2">
    <source>
        <dbReference type="ARBA" id="ARBA00004304"/>
    </source>
</evidence>
<comment type="subunit">
    <text evidence="4 9">Component of 250-400 kDa complexes called cytochrome oxidase assembly intermediates or COA complexes.</text>
</comment>
<comment type="function">
    <text evidence="1 9">Required for assembly of cytochrome c oxidase (complex IV).</text>
</comment>
<organism evidence="12 13">
    <name type="scientific">Neoarthrinium moseri</name>
    <dbReference type="NCBI Taxonomy" id="1658444"/>
    <lineage>
        <taxon>Eukaryota</taxon>
        <taxon>Fungi</taxon>
        <taxon>Dikarya</taxon>
        <taxon>Ascomycota</taxon>
        <taxon>Pezizomycotina</taxon>
        <taxon>Sordariomycetes</taxon>
        <taxon>Xylariomycetidae</taxon>
        <taxon>Amphisphaeriales</taxon>
        <taxon>Apiosporaceae</taxon>
        <taxon>Neoarthrinium</taxon>
    </lineage>
</organism>
<feature type="region of interest" description="Disordered" evidence="10">
    <location>
        <begin position="131"/>
        <end position="171"/>
    </location>
</feature>
<evidence type="ECO:0000256" key="8">
    <source>
        <dbReference type="ARBA" id="ARBA00023136"/>
    </source>
</evidence>
<dbReference type="PANTHER" id="PTHR15642">
    <property type="entry name" value="CYTOCHROME C OXIDASE ASSEMBLY FACTOR 3, MITOCHONDRIAL"/>
    <property type="match status" value="1"/>
</dbReference>
<evidence type="ECO:0000256" key="1">
    <source>
        <dbReference type="ARBA" id="ARBA00003064"/>
    </source>
</evidence>
<dbReference type="Proteomes" id="UP000829685">
    <property type="component" value="Unassembled WGS sequence"/>
</dbReference>
<dbReference type="EMBL" id="JAFIMR010000014">
    <property type="protein sequence ID" value="KAI1870240.1"/>
    <property type="molecule type" value="Genomic_DNA"/>
</dbReference>
<evidence type="ECO:0000256" key="9">
    <source>
        <dbReference type="RuleBase" id="RU367056"/>
    </source>
</evidence>
<dbReference type="PANTHER" id="PTHR15642:SF3">
    <property type="entry name" value="CYTOCHROME C OXIDASE ASSEMBLY FACTOR 3 HOMOLOG, MITOCHONDRIAL"/>
    <property type="match status" value="1"/>
</dbReference>
<feature type="transmembrane region" description="Helical" evidence="9">
    <location>
        <begin position="210"/>
        <end position="231"/>
    </location>
</feature>
<evidence type="ECO:0000313" key="13">
    <source>
        <dbReference type="Proteomes" id="UP000829685"/>
    </source>
</evidence>
<feature type="compositionally biased region" description="Polar residues" evidence="10">
    <location>
        <begin position="150"/>
        <end position="171"/>
    </location>
</feature>
<evidence type="ECO:0000256" key="10">
    <source>
        <dbReference type="SAM" id="MobiDB-lite"/>
    </source>
</evidence>
<dbReference type="InterPro" id="IPR018628">
    <property type="entry name" value="Coa3_CC"/>
</dbReference>
<evidence type="ECO:0000256" key="4">
    <source>
        <dbReference type="ARBA" id="ARBA00011351"/>
    </source>
</evidence>
<comment type="similarity">
    <text evidence="3 9">Belongs to the COA3 family.</text>
</comment>
<keyword evidence="9" id="KW-0999">Mitochondrion inner membrane</keyword>
<dbReference type="AlphaFoldDB" id="A0A9P9WM63"/>
<keyword evidence="13" id="KW-1185">Reference proteome</keyword>
<evidence type="ECO:0000256" key="6">
    <source>
        <dbReference type="ARBA" id="ARBA00022989"/>
    </source>
</evidence>
<comment type="subcellular location">
    <subcellularLocation>
        <location evidence="2">Mitochondrion membrane</location>
        <topology evidence="2">Single-pass membrane protein</topology>
    </subcellularLocation>
</comment>
<keyword evidence="8 9" id="KW-0472">Membrane</keyword>
<evidence type="ECO:0000256" key="5">
    <source>
        <dbReference type="ARBA" id="ARBA00022692"/>
    </source>
</evidence>
<name>A0A9P9WM63_9PEZI</name>
<evidence type="ECO:0000256" key="7">
    <source>
        <dbReference type="ARBA" id="ARBA00023128"/>
    </source>
</evidence>
<accession>A0A9P9WM63</accession>
<dbReference type="GO" id="GO:0005743">
    <property type="term" value="C:mitochondrial inner membrane"/>
    <property type="evidence" value="ECO:0007669"/>
    <property type="project" value="UniProtKB-UniRule"/>
</dbReference>
<dbReference type="GO" id="GO:0033617">
    <property type="term" value="P:mitochondrial respiratory chain complex IV assembly"/>
    <property type="evidence" value="ECO:0007669"/>
    <property type="project" value="UniProtKB-UniRule"/>
</dbReference>
<evidence type="ECO:0000313" key="12">
    <source>
        <dbReference type="EMBL" id="KAI1870240.1"/>
    </source>
</evidence>
<sequence>MAKVMAALQSGRQPELGAGRAAQKFTAATEVEWLGKRTNGCRDVDIYAWDIQNWGPAEVSSPTVRLLICLLFRYRCTAVSLYLSSPTSRPEAAGLLLQWLGVGGTVGQGQSGVAPRNSHLWSVVQSSPSRTCTDLHRESESSSLAGHRMTTGSYPSDQAEQSFQQPRTPTQQRLSQSILQHREIKMASGNASYYNKNAHSPALVRARRPYLFKNAVVGAGIAAFAIGVYVYTIKAIGQDEFADVKVPDAPQQPAKK</sequence>
<feature type="domain" description="Cytochrome c oxidase assembly factor 3 mitochondrial coiled-coil" evidence="11">
    <location>
        <begin position="203"/>
        <end position="243"/>
    </location>
</feature>
<dbReference type="Pfam" id="PF09813">
    <property type="entry name" value="Coa3_cc"/>
    <property type="match status" value="1"/>
</dbReference>
<proteinExistence type="inferred from homology"/>
<comment type="caution">
    <text evidence="12">The sequence shown here is derived from an EMBL/GenBank/DDBJ whole genome shotgun (WGS) entry which is preliminary data.</text>
</comment>
<keyword evidence="6 9" id="KW-1133">Transmembrane helix</keyword>
<protein>
    <recommendedName>
        <fullName evidence="9">Cytochrome c oxidase assembly factor 3</fullName>
    </recommendedName>
</protein>
<dbReference type="InterPro" id="IPR041752">
    <property type="entry name" value="Coa3"/>
</dbReference>
<evidence type="ECO:0000256" key="3">
    <source>
        <dbReference type="ARBA" id="ARBA00007035"/>
    </source>
</evidence>
<evidence type="ECO:0000259" key="11">
    <source>
        <dbReference type="Pfam" id="PF09813"/>
    </source>
</evidence>
<gene>
    <name evidence="12" type="ORF">JX265_006410</name>
</gene>
<keyword evidence="7 9" id="KW-0496">Mitochondrion</keyword>
<keyword evidence="5 9" id="KW-0812">Transmembrane</keyword>